<organism evidence="2 3">
    <name type="scientific">Streptomyces venezuelae</name>
    <dbReference type="NCBI Taxonomy" id="54571"/>
    <lineage>
        <taxon>Bacteria</taxon>
        <taxon>Bacillati</taxon>
        <taxon>Actinomycetota</taxon>
        <taxon>Actinomycetes</taxon>
        <taxon>Kitasatosporales</taxon>
        <taxon>Streptomycetaceae</taxon>
        <taxon>Streptomyces</taxon>
    </lineage>
</organism>
<gene>
    <name evidence="2" type="ORF">DEJ50_28740</name>
</gene>
<evidence type="ECO:0000313" key="3">
    <source>
        <dbReference type="Proteomes" id="UP000325211"/>
    </source>
</evidence>
<dbReference type="AlphaFoldDB" id="A0A5P2DD92"/>
<feature type="transmembrane region" description="Helical" evidence="1">
    <location>
        <begin position="58"/>
        <end position="82"/>
    </location>
</feature>
<evidence type="ECO:0000313" key="2">
    <source>
        <dbReference type="EMBL" id="QES51231.1"/>
    </source>
</evidence>
<proteinExistence type="predicted"/>
<reference evidence="2 3" key="1">
    <citation type="submission" date="2018-05" db="EMBL/GenBank/DDBJ databases">
        <title>Streptomyces venezuelae.</title>
        <authorList>
            <person name="Kim W."/>
            <person name="Lee N."/>
            <person name="Cho B.-K."/>
        </authorList>
    </citation>
    <scope>NUCLEOTIDE SEQUENCE [LARGE SCALE GENOMIC DNA]</scope>
    <source>
        <strain evidence="2 3">ATCC 21782</strain>
    </source>
</reference>
<evidence type="ECO:0000256" key="1">
    <source>
        <dbReference type="SAM" id="Phobius"/>
    </source>
</evidence>
<keyword evidence="1" id="KW-0812">Transmembrane</keyword>
<name>A0A5P2DD92_STRVZ</name>
<dbReference type="Proteomes" id="UP000325211">
    <property type="component" value="Chromosome"/>
</dbReference>
<keyword evidence="1" id="KW-0472">Membrane</keyword>
<sequence>MVWMLLALAIWGWFVFLMLSDYGPEVSSYQGTQAVCRGPLIEPSPQDRVCRGDELRQWPALLGILALAFVATVAAAATMVYAKVLSRLAPNDGAGTRPQA</sequence>
<accession>A0A5P2DD92</accession>
<keyword evidence="1" id="KW-1133">Transmembrane helix</keyword>
<protein>
    <submittedName>
        <fullName evidence="2">Uncharacterized protein</fullName>
    </submittedName>
</protein>
<dbReference type="EMBL" id="CP029190">
    <property type="protein sequence ID" value="QES51231.1"/>
    <property type="molecule type" value="Genomic_DNA"/>
</dbReference>